<evidence type="ECO:0000256" key="4">
    <source>
        <dbReference type="ARBA" id="ARBA00022679"/>
    </source>
</evidence>
<proteinExistence type="inferred from homology"/>
<dbReference type="GO" id="GO:0009435">
    <property type="term" value="P:NAD+ biosynthetic process"/>
    <property type="evidence" value="ECO:0007669"/>
    <property type="project" value="UniProtKB-UniPathway"/>
</dbReference>
<dbReference type="InterPro" id="IPR013785">
    <property type="entry name" value="Aldolase_TIM"/>
</dbReference>
<dbReference type="NCBIfam" id="TIGR01334">
    <property type="entry name" value="modD"/>
    <property type="match status" value="1"/>
</dbReference>
<dbReference type="EMBL" id="DSDY01000142">
    <property type="protein sequence ID" value="HDS10877.1"/>
    <property type="molecule type" value="Genomic_DNA"/>
</dbReference>
<dbReference type="Gene3D" id="3.90.1170.20">
    <property type="entry name" value="Quinolinate phosphoribosyl transferase, N-terminal domain"/>
    <property type="match status" value="1"/>
</dbReference>
<dbReference type="InterPro" id="IPR006242">
    <property type="entry name" value="ModD"/>
</dbReference>
<accession>A0A7C1E0F1</accession>
<dbReference type="InterPro" id="IPR027277">
    <property type="entry name" value="NadC/ModD"/>
</dbReference>
<evidence type="ECO:0000259" key="7">
    <source>
        <dbReference type="Pfam" id="PF02749"/>
    </source>
</evidence>
<dbReference type="Gene3D" id="3.20.20.70">
    <property type="entry name" value="Aldolase class I"/>
    <property type="match status" value="1"/>
</dbReference>
<dbReference type="SUPFAM" id="SSF51690">
    <property type="entry name" value="Nicotinate/Quinolinate PRTase C-terminal domain-like"/>
    <property type="match status" value="1"/>
</dbReference>
<dbReference type="PANTHER" id="PTHR32179">
    <property type="entry name" value="NICOTINATE-NUCLEOTIDE PYROPHOSPHORYLASE [CARBOXYLATING]"/>
    <property type="match status" value="1"/>
</dbReference>
<gene>
    <name evidence="8" type="primary">modD</name>
    <name evidence="8" type="ORF">ENO04_04610</name>
</gene>
<comment type="caution">
    <text evidence="8">The sequence shown here is derived from an EMBL/GenBank/DDBJ whole genome shotgun (WGS) entry which is preliminary data.</text>
</comment>
<dbReference type="GO" id="GO:0005737">
    <property type="term" value="C:cytoplasm"/>
    <property type="evidence" value="ECO:0007669"/>
    <property type="project" value="TreeGrafter"/>
</dbReference>
<evidence type="ECO:0000256" key="1">
    <source>
        <dbReference type="ARBA" id="ARBA00009400"/>
    </source>
</evidence>
<dbReference type="AlphaFoldDB" id="A0A7C1E0F1"/>
<dbReference type="InterPro" id="IPR002638">
    <property type="entry name" value="Quinolinate_PRibosylTrfase_C"/>
</dbReference>
<comment type="function">
    <text evidence="5">Involved in the catabolism of quinolinic acid (QA).</text>
</comment>
<organism evidence="8">
    <name type="scientific">Fervidicoccus fontis</name>
    <dbReference type="NCBI Taxonomy" id="683846"/>
    <lineage>
        <taxon>Archaea</taxon>
        <taxon>Thermoproteota</taxon>
        <taxon>Thermoprotei</taxon>
        <taxon>Fervidicoccales</taxon>
        <taxon>Fervidicoccaceae</taxon>
        <taxon>Fervidicoccus</taxon>
    </lineage>
</organism>
<dbReference type="Pfam" id="PF02749">
    <property type="entry name" value="QRPTase_N"/>
    <property type="match status" value="1"/>
</dbReference>
<reference evidence="8" key="1">
    <citation type="journal article" date="2020" name="mSystems">
        <title>Genome- and Community-Level Interaction Insights into Carbon Utilization and Element Cycling Functions of Hydrothermarchaeota in Hydrothermal Sediment.</title>
        <authorList>
            <person name="Zhou Z."/>
            <person name="Liu Y."/>
            <person name="Xu W."/>
            <person name="Pan J."/>
            <person name="Luo Z.H."/>
            <person name="Li M."/>
        </authorList>
    </citation>
    <scope>NUCLEOTIDE SEQUENCE [LARGE SCALE GENOMIC DNA]</scope>
    <source>
        <strain evidence="8">SpSt-123</strain>
    </source>
</reference>
<evidence type="ECO:0000256" key="2">
    <source>
        <dbReference type="ARBA" id="ARBA00022642"/>
    </source>
</evidence>
<dbReference type="FunFam" id="3.20.20.70:FF:000030">
    <property type="entry name" value="Nicotinate-nucleotide pyrophosphorylase, carboxylating"/>
    <property type="match status" value="1"/>
</dbReference>
<sequence length="281" mass="30779">MGLVISDSVLERILREDVHYIDLTTYSLGIDDLMGVARVYFREPGVAACIEEAARIYELAGARAEPLVRSGEEGERNQLVLEARGKASSLHLAWRASQTMLSYMSGVATYTHMMIGKARRVNPSVVIATTRQTPPGARELYFKAVISGGGVIHRQSLSDSILIFNNHLVFFEEPRVKNAVQMAVSRSGGRGVGVEVSSLDEAIDALSAGAYYIQFDRAEPESLSLWVKELRKRFPQAIIGVAGGITLENVEKYASTGVDLIVTSAPYRSRPVDITTKMEKA</sequence>
<evidence type="ECO:0000313" key="8">
    <source>
        <dbReference type="EMBL" id="HDS10877.1"/>
    </source>
</evidence>
<dbReference type="SUPFAM" id="SSF54675">
    <property type="entry name" value="Nicotinate/Quinolinate PRTase N-terminal domain-like"/>
    <property type="match status" value="1"/>
</dbReference>
<comment type="similarity">
    <text evidence="1 5">Belongs to the NadC/ModD family.</text>
</comment>
<evidence type="ECO:0000256" key="5">
    <source>
        <dbReference type="PIRNR" id="PIRNR006250"/>
    </source>
</evidence>
<dbReference type="InterPro" id="IPR037128">
    <property type="entry name" value="Quinolinate_PRibosylTase_N_sf"/>
</dbReference>
<comment type="catalytic activity">
    <reaction evidence="5">
        <text>nicotinate beta-D-ribonucleotide + CO2 + diphosphate = quinolinate + 5-phospho-alpha-D-ribose 1-diphosphate + 2 H(+)</text>
        <dbReference type="Rhea" id="RHEA:12733"/>
        <dbReference type="ChEBI" id="CHEBI:15378"/>
        <dbReference type="ChEBI" id="CHEBI:16526"/>
        <dbReference type="ChEBI" id="CHEBI:29959"/>
        <dbReference type="ChEBI" id="CHEBI:33019"/>
        <dbReference type="ChEBI" id="CHEBI:57502"/>
        <dbReference type="ChEBI" id="CHEBI:58017"/>
        <dbReference type="EC" id="2.4.2.19"/>
    </reaction>
</comment>
<dbReference type="PIRSF" id="PIRSF006250">
    <property type="entry name" value="NadC_ModD"/>
    <property type="match status" value="1"/>
</dbReference>
<evidence type="ECO:0000259" key="6">
    <source>
        <dbReference type="Pfam" id="PF01729"/>
    </source>
</evidence>
<comment type="pathway">
    <text evidence="5">Cofactor biosynthesis; NAD(+) biosynthesis; nicotinate D-ribonucleotide from quinolinate: step 1/1.</text>
</comment>
<dbReference type="Pfam" id="PF01729">
    <property type="entry name" value="QRPTase_C"/>
    <property type="match status" value="1"/>
</dbReference>
<name>A0A7C1E0F1_9CREN</name>
<evidence type="ECO:0000256" key="3">
    <source>
        <dbReference type="ARBA" id="ARBA00022676"/>
    </source>
</evidence>
<feature type="domain" description="Quinolinate phosphoribosyl transferase C-terminal" evidence="6">
    <location>
        <begin position="107"/>
        <end position="275"/>
    </location>
</feature>
<keyword evidence="3 5" id="KW-0328">Glycosyltransferase</keyword>
<keyword evidence="2 5" id="KW-0662">Pyridine nucleotide biosynthesis</keyword>
<dbReference type="InterPro" id="IPR036068">
    <property type="entry name" value="Nicotinate_pribotase-like_C"/>
</dbReference>
<keyword evidence="4 5" id="KW-0808">Transferase</keyword>
<dbReference type="EC" id="2.4.2.19" evidence="5"/>
<dbReference type="UniPathway" id="UPA00253">
    <property type="reaction ID" value="UER00331"/>
</dbReference>
<dbReference type="GO" id="GO:0034213">
    <property type="term" value="P:quinolinate catabolic process"/>
    <property type="evidence" value="ECO:0007669"/>
    <property type="project" value="TreeGrafter"/>
</dbReference>
<comment type="subunit">
    <text evidence="5">Hexamer formed by 3 homodimers.</text>
</comment>
<dbReference type="InterPro" id="IPR022412">
    <property type="entry name" value="Quinolinate_PRibosylTrfase_N"/>
</dbReference>
<dbReference type="GO" id="GO:0004514">
    <property type="term" value="F:nicotinate-nucleotide diphosphorylase (carboxylating) activity"/>
    <property type="evidence" value="ECO:0007669"/>
    <property type="project" value="UniProtKB-EC"/>
</dbReference>
<dbReference type="PANTHER" id="PTHR32179:SF4">
    <property type="entry name" value="PYROPHOSPHORYLASE MODD-RELATED"/>
    <property type="match status" value="1"/>
</dbReference>
<protein>
    <recommendedName>
        <fullName evidence="5">Nicotinate-nucleotide pyrophosphorylase [carboxylating]</fullName>
        <ecNumber evidence="5">2.4.2.19</ecNumber>
    </recommendedName>
    <alternativeName>
        <fullName evidence="5">Quinolinate phosphoribosyltransferase [decarboxylating]</fullName>
    </alternativeName>
</protein>
<feature type="domain" description="Quinolinate phosphoribosyl transferase N-terminal" evidence="7">
    <location>
        <begin position="22"/>
        <end position="105"/>
    </location>
</feature>